<accession>W4M260</accession>
<dbReference type="AlphaFoldDB" id="W4M260"/>
<evidence type="ECO:0000313" key="2">
    <source>
        <dbReference type="EMBL" id="ETX04046.1"/>
    </source>
</evidence>
<evidence type="ECO:0000256" key="1">
    <source>
        <dbReference type="SAM" id="Phobius"/>
    </source>
</evidence>
<protein>
    <recommendedName>
        <fullName evidence="4">DUF4381 domain-containing protein</fullName>
    </recommendedName>
</protein>
<keyword evidence="1" id="KW-1133">Transmembrane helix</keyword>
<dbReference type="EMBL" id="AZHX01001322">
    <property type="protein sequence ID" value="ETX04046.1"/>
    <property type="molecule type" value="Genomic_DNA"/>
</dbReference>
<gene>
    <name evidence="2" type="ORF">ETSY2_31120</name>
</gene>
<evidence type="ECO:0000313" key="3">
    <source>
        <dbReference type="Proteomes" id="UP000019140"/>
    </source>
</evidence>
<comment type="caution">
    <text evidence="2">The sequence shown here is derived from an EMBL/GenBank/DDBJ whole genome shotgun (WGS) entry which is preliminary data.</text>
</comment>
<proteinExistence type="predicted"/>
<keyword evidence="1" id="KW-0812">Transmembrane</keyword>
<organism evidence="2 3">
    <name type="scientific">Candidatus Entotheonella gemina</name>
    <dbReference type="NCBI Taxonomy" id="1429439"/>
    <lineage>
        <taxon>Bacteria</taxon>
        <taxon>Pseudomonadati</taxon>
        <taxon>Nitrospinota/Tectimicrobiota group</taxon>
        <taxon>Candidatus Tectimicrobiota</taxon>
        <taxon>Candidatus Entotheonellia</taxon>
        <taxon>Candidatus Entotheonellales</taxon>
        <taxon>Candidatus Entotheonellaceae</taxon>
        <taxon>Candidatus Entotheonella</taxon>
    </lineage>
</organism>
<reference evidence="2 3" key="1">
    <citation type="journal article" date="2014" name="Nature">
        <title>An environmental bacterial taxon with a large and distinct metabolic repertoire.</title>
        <authorList>
            <person name="Wilson M.C."/>
            <person name="Mori T."/>
            <person name="Ruckert C."/>
            <person name="Uria A.R."/>
            <person name="Helf M.J."/>
            <person name="Takada K."/>
            <person name="Gernert C."/>
            <person name="Steffens U.A."/>
            <person name="Heycke N."/>
            <person name="Schmitt S."/>
            <person name="Rinke C."/>
            <person name="Helfrich E.J."/>
            <person name="Brachmann A.O."/>
            <person name="Gurgui C."/>
            <person name="Wakimoto T."/>
            <person name="Kracht M."/>
            <person name="Crusemann M."/>
            <person name="Hentschel U."/>
            <person name="Abe I."/>
            <person name="Matsunaga S."/>
            <person name="Kalinowski J."/>
            <person name="Takeyama H."/>
            <person name="Piel J."/>
        </authorList>
    </citation>
    <scope>NUCLEOTIDE SEQUENCE [LARGE SCALE GENOMIC DNA]</scope>
    <source>
        <strain evidence="3">TSY2</strain>
    </source>
</reference>
<evidence type="ECO:0008006" key="4">
    <source>
        <dbReference type="Google" id="ProtNLM"/>
    </source>
</evidence>
<keyword evidence="3" id="KW-1185">Reference proteome</keyword>
<keyword evidence="1" id="KW-0472">Membrane</keyword>
<feature type="transmembrane region" description="Helical" evidence="1">
    <location>
        <begin position="182"/>
        <end position="203"/>
    </location>
</feature>
<sequence>MREWRVGMLLSLIGLFIVAAGPVRGQDTVAAPEAKTVTQTTGPLHVTLTADRTTLGLADRLQLTLTVEAPTGTEVILPEAAEQLGTFTVEGQTSTGPTAIDPQTQRWQQIYTLEASAIGEQVIPPLALSFREAGAAPDTEPTPLQTEPLSVTVTSVLPENADVMAPQDIAPPVALTAPRVPLGLWVAAIVVSLALAVGLFWWLQRRAKRPVPPPPPRPAHELALEALQRLQRDNLMEHQAIEPFYVRLSSILRQYIEWRFQLRAPEQTTEEFLADALASGGLIATHRDLLSSFLHQCDLVKFARHQPDRSDMQNAFDHAKVFIEQTADDEVLIAAPAEVTASCN</sequence>
<dbReference type="Proteomes" id="UP000019140">
    <property type="component" value="Unassembled WGS sequence"/>
</dbReference>
<name>W4M260_9BACT</name>
<dbReference type="HOGENOM" id="CLU_805828_0_0_7"/>